<dbReference type="Proteomes" id="UP001281130">
    <property type="component" value="Unassembled WGS sequence"/>
</dbReference>
<keyword evidence="1" id="KW-1133">Transmembrane helix</keyword>
<feature type="transmembrane region" description="Helical" evidence="1">
    <location>
        <begin position="83"/>
        <end position="108"/>
    </location>
</feature>
<dbReference type="AlphaFoldDB" id="A0A023WZ11"/>
<protein>
    <submittedName>
        <fullName evidence="3">DUF1385 domain-containing protein</fullName>
    </submittedName>
    <submittedName>
        <fullName evidence="2">Putative metal-dependent enzyme</fullName>
    </submittedName>
</protein>
<reference evidence="3" key="2">
    <citation type="submission" date="2023-11" db="EMBL/GenBank/DDBJ databases">
        <title>MicrobeMod: A computational toolkit for identifying prokaryotic methylation and restriction-modification with nanopore sequencing.</title>
        <authorList>
            <person name="Crits-Christoph A."/>
            <person name="Kang S.C."/>
            <person name="Lee H."/>
            <person name="Ostrov N."/>
        </authorList>
    </citation>
    <scope>NUCLEOTIDE SEQUENCE</scope>
    <source>
        <strain evidence="3">ATCC 51242</strain>
    </source>
</reference>
<dbReference type="EMBL" id="CP007514">
    <property type="protein sequence ID" value="AHY45323.1"/>
    <property type="molecule type" value="Genomic_DNA"/>
</dbReference>
<proteinExistence type="predicted"/>
<dbReference type="STRING" id="42256.RradSPS_0040"/>
<name>A0A023WZ11_RUBRA</name>
<evidence type="ECO:0000256" key="1">
    <source>
        <dbReference type="SAM" id="Phobius"/>
    </source>
</evidence>
<gene>
    <name evidence="2" type="ORF">RradSPS_0040</name>
    <name evidence="3" type="ORF">SIL72_01715</name>
</gene>
<dbReference type="PANTHER" id="PTHR42867:SF1">
    <property type="entry name" value="MEMBRANE PROTEIN-RELATED"/>
    <property type="match status" value="1"/>
</dbReference>
<organism evidence="2 4">
    <name type="scientific">Rubrobacter radiotolerans</name>
    <name type="common">Arthrobacter radiotolerans</name>
    <dbReference type="NCBI Taxonomy" id="42256"/>
    <lineage>
        <taxon>Bacteria</taxon>
        <taxon>Bacillati</taxon>
        <taxon>Actinomycetota</taxon>
        <taxon>Rubrobacteria</taxon>
        <taxon>Rubrobacterales</taxon>
        <taxon>Rubrobacteraceae</taxon>
        <taxon>Rubrobacter</taxon>
    </lineage>
</organism>
<dbReference type="OrthoDB" id="5242995at2"/>
<dbReference type="EMBL" id="JAWXXX010000001">
    <property type="protein sequence ID" value="MDX5892735.1"/>
    <property type="molecule type" value="Genomic_DNA"/>
</dbReference>
<accession>A0A023WZ11</accession>
<dbReference type="eggNOG" id="COG3872">
    <property type="taxonomic scope" value="Bacteria"/>
</dbReference>
<evidence type="ECO:0000313" key="4">
    <source>
        <dbReference type="Proteomes" id="UP000025229"/>
    </source>
</evidence>
<dbReference type="PANTHER" id="PTHR42867">
    <property type="entry name" value="MEMBRANE PROTEIN-RELATED"/>
    <property type="match status" value="1"/>
</dbReference>
<dbReference type="HOGENOM" id="CLU_1000720_0_0_11"/>
<reference evidence="2 4" key="1">
    <citation type="submission" date="2014-03" db="EMBL/GenBank/DDBJ databases">
        <title>Complete genome sequence of the Radio-Resistant Rubrobacter radiotolerans RSPS-4.</title>
        <authorList>
            <person name="Egas C.C."/>
            <person name="Barroso C.C."/>
            <person name="Froufe H.J.C."/>
            <person name="Pacheco J.J."/>
            <person name="Albuquerque L.L."/>
            <person name="da Costa M.M.S."/>
        </authorList>
    </citation>
    <scope>NUCLEOTIDE SEQUENCE [LARGE SCALE GENOMIC DNA]</scope>
    <source>
        <strain evidence="2 4">RSPS-4</strain>
    </source>
</reference>
<dbReference type="Proteomes" id="UP000025229">
    <property type="component" value="Chromosome"/>
</dbReference>
<feature type="transmembrane region" description="Helical" evidence="1">
    <location>
        <begin position="120"/>
        <end position="143"/>
    </location>
</feature>
<dbReference type="Pfam" id="PF07136">
    <property type="entry name" value="DUF1385"/>
    <property type="match status" value="1"/>
</dbReference>
<dbReference type="RefSeq" id="WP_038679879.1">
    <property type="nucleotide sequence ID" value="NZ_CP007514.1"/>
</dbReference>
<dbReference type="KEGG" id="rrd:RradSPS_0040"/>
<dbReference type="InterPro" id="IPR010787">
    <property type="entry name" value="DUF1385"/>
</dbReference>
<keyword evidence="1" id="KW-0472">Membrane</keyword>
<keyword evidence="1" id="KW-0812">Transmembrane</keyword>
<keyword evidence="4" id="KW-1185">Reference proteome</keyword>
<evidence type="ECO:0000313" key="3">
    <source>
        <dbReference type="EMBL" id="MDX5892735.1"/>
    </source>
</evidence>
<evidence type="ECO:0000313" key="2">
    <source>
        <dbReference type="EMBL" id="AHY45323.1"/>
    </source>
</evidence>
<sequence>MAEKSEVREEETPVGEERLTLGGMARIDGLDLFGPGYMTEAYRKDGEVHVRLREARARAPENERLAAFSRLPVIRSFFFWGRLLLQVVGSVWAVVFFGVTILFLWLVVQLFEAGSESLGPFGLVFEFFASFPILPVLFLFLLVMRFSPIGRYHGAEHKVVAAYETYGEVDLEKARGSSRLHPRCGTNILAYIMLAGLIDPLVGWWGYAILQFILISEAWYVFGQSRPSVAVGNFLQRYFTTTEPRRRELEVAVEGINNLLAAERGAPVPEKAVLPARF</sequence>